<keyword evidence="5 7" id="KW-0067">ATP-binding</keyword>
<keyword evidence="1 7" id="KW-0028">Amino-acid biosynthesis</keyword>
<feature type="binding site" evidence="7">
    <location>
        <begin position="15"/>
        <end position="20"/>
    </location>
    <ligand>
        <name>ATP</name>
        <dbReference type="ChEBI" id="CHEBI:30616"/>
    </ligand>
</feature>
<protein>
    <recommendedName>
        <fullName evidence="7">Shikimate kinase</fullName>
        <shortName evidence="7">SK</shortName>
        <ecNumber evidence="7">2.7.1.71</ecNumber>
    </recommendedName>
</protein>
<reference evidence="8 9" key="1">
    <citation type="submission" date="2021-05" db="EMBL/GenBank/DDBJ databases">
        <title>Draft genomes of bacteria isolated from model marine particles.</title>
        <authorList>
            <person name="Datta M.S."/>
            <person name="Schwartzman J.A."/>
            <person name="Enke T.N."/>
            <person name="Saavedra J."/>
            <person name="Cermak N."/>
            <person name="Cordero O.X."/>
        </authorList>
    </citation>
    <scope>NUCLEOTIDE SEQUENCE [LARGE SCALE GENOMIC DNA]</scope>
    <source>
        <strain evidence="8 9">D2M19</strain>
    </source>
</reference>
<gene>
    <name evidence="7" type="primary">aroK</name>
    <name evidence="8" type="ORF">KO508_03195</name>
</gene>
<comment type="caution">
    <text evidence="7">Lacks conserved residue(s) required for the propagation of feature annotation.</text>
</comment>
<dbReference type="Proteomes" id="UP000753376">
    <property type="component" value="Unassembled WGS sequence"/>
</dbReference>
<comment type="subunit">
    <text evidence="7">Monomer.</text>
</comment>
<evidence type="ECO:0000256" key="6">
    <source>
        <dbReference type="ARBA" id="ARBA00023141"/>
    </source>
</evidence>
<accession>A0ABS6A496</accession>
<feature type="binding site" evidence="7">
    <location>
        <position position="82"/>
    </location>
    <ligand>
        <name>substrate</name>
    </ligand>
</feature>
<dbReference type="PANTHER" id="PTHR21087">
    <property type="entry name" value="SHIKIMATE KINASE"/>
    <property type="match status" value="1"/>
</dbReference>
<evidence type="ECO:0000313" key="8">
    <source>
        <dbReference type="EMBL" id="MBU2873003.1"/>
    </source>
</evidence>
<keyword evidence="7" id="KW-0460">Magnesium</keyword>
<dbReference type="InterPro" id="IPR000623">
    <property type="entry name" value="Shikimate_kinase/TSH1"/>
</dbReference>
<comment type="pathway">
    <text evidence="7">Metabolic intermediate biosynthesis; chorismate biosynthesis; chorismate from D-erythrose 4-phosphate and phosphoenolpyruvate: step 5/7.</text>
</comment>
<dbReference type="GO" id="GO:0016301">
    <property type="term" value="F:kinase activity"/>
    <property type="evidence" value="ECO:0007669"/>
    <property type="project" value="UniProtKB-KW"/>
</dbReference>
<dbReference type="InterPro" id="IPR031322">
    <property type="entry name" value="Shikimate/glucono_kinase"/>
</dbReference>
<comment type="cofactor">
    <cofactor evidence="7">
        <name>Mg(2+)</name>
        <dbReference type="ChEBI" id="CHEBI:18420"/>
    </cofactor>
    <text evidence="7">Binds 1 Mg(2+) ion per subunit.</text>
</comment>
<comment type="subcellular location">
    <subcellularLocation>
        <location evidence="7">Cytoplasm</location>
    </subcellularLocation>
</comment>
<feature type="binding site" evidence="7">
    <location>
        <position position="125"/>
    </location>
    <ligand>
        <name>ATP</name>
        <dbReference type="ChEBI" id="CHEBI:30616"/>
    </ligand>
</feature>
<dbReference type="EMBL" id="JAHKPV010000001">
    <property type="protein sequence ID" value="MBU2873003.1"/>
    <property type="molecule type" value="Genomic_DNA"/>
</dbReference>
<keyword evidence="7" id="KW-0963">Cytoplasm</keyword>
<evidence type="ECO:0000256" key="2">
    <source>
        <dbReference type="ARBA" id="ARBA00022679"/>
    </source>
</evidence>
<comment type="similarity">
    <text evidence="7">Belongs to the shikimate kinase family.</text>
</comment>
<keyword evidence="7" id="KW-0479">Metal-binding</keyword>
<feature type="binding site" evidence="7">
    <location>
        <position position="61"/>
    </location>
    <ligand>
        <name>substrate</name>
    </ligand>
</feature>
<comment type="caution">
    <text evidence="8">The sequence shown here is derived from an EMBL/GenBank/DDBJ whole genome shotgun (WGS) entry which is preliminary data.</text>
</comment>
<evidence type="ECO:0000256" key="7">
    <source>
        <dbReference type="HAMAP-Rule" id="MF_00109"/>
    </source>
</evidence>
<dbReference type="HAMAP" id="MF_00109">
    <property type="entry name" value="Shikimate_kinase"/>
    <property type="match status" value="1"/>
</dbReference>
<proteinExistence type="inferred from homology"/>
<comment type="catalytic activity">
    <reaction evidence="7">
        <text>shikimate + ATP = 3-phosphoshikimate + ADP + H(+)</text>
        <dbReference type="Rhea" id="RHEA:13121"/>
        <dbReference type="ChEBI" id="CHEBI:15378"/>
        <dbReference type="ChEBI" id="CHEBI:30616"/>
        <dbReference type="ChEBI" id="CHEBI:36208"/>
        <dbReference type="ChEBI" id="CHEBI:145989"/>
        <dbReference type="ChEBI" id="CHEBI:456216"/>
        <dbReference type="EC" id="2.7.1.71"/>
    </reaction>
</comment>
<dbReference type="EC" id="2.7.1.71" evidence="7"/>
<name>A0ABS6A496_9GAMM</name>
<dbReference type="PANTHER" id="PTHR21087:SF16">
    <property type="entry name" value="SHIKIMATE KINASE 1, CHLOROPLASTIC"/>
    <property type="match status" value="1"/>
</dbReference>
<feature type="binding site" evidence="7">
    <location>
        <position position="19"/>
    </location>
    <ligand>
        <name>Mg(2+)</name>
        <dbReference type="ChEBI" id="CHEBI:18420"/>
    </ligand>
</feature>
<dbReference type="RefSeq" id="WP_216006864.1">
    <property type="nucleotide sequence ID" value="NZ_JAHKPV010000001.1"/>
</dbReference>
<keyword evidence="3 7" id="KW-0547">Nucleotide-binding</keyword>
<dbReference type="Pfam" id="PF01202">
    <property type="entry name" value="SKI"/>
    <property type="match status" value="1"/>
</dbReference>
<evidence type="ECO:0000256" key="1">
    <source>
        <dbReference type="ARBA" id="ARBA00022605"/>
    </source>
</evidence>
<sequence>MSSSLNNVVLIGMPGSGKSTLGVLLAKAAALAFVDTDLLIQSHSGQTLQSIVDGEGYEALRRIEEQVLCNLDVTGHVIATGGSAVYSDRAMRHLKQNSIIVFLDISLTTVRQRIGDFSLRGISKRPEQTLEDLFTERHGLYTRFADVVVNGEHKNQNQMCEEILKAATTNANRNLGFLGPSTRP</sequence>
<feature type="binding site" evidence="7">
    <location>
        <position position="37"/>
    </location>
    <ligand>
        <name>substrate</name>
    </ligand>
</feature>
<comment type="function">
    <text evidence="7">Catalyzes the specific phosphorylation of the 3-hydroxyl group of shikimic acid using ATP as a cosubstrate.</text>
</comment>
<evidence type="ECO:0000313" key="9">
    <source>
        <dbReference type="Proteomes" id="UP000753376"/>
    </source>
</evidence>
<dbReference type="CDD" id="cd00464">
    <property type="entry name" value="SK"/>
    <property type="match status" value="1"/>
</dbReference>
<evidence type="ECO:0000256" key="5">
    <source>
        <dbReference type="ARBA" id="ARBA00022840"/>
    </source>
</evidence>
<keyword evidence="4 7" id="KW-0418">Kinase</keyword>
<evidence type="ECO:0000256" key="3">
    <source>
        <dbReference type="ARBA" id="ARBA00022741"/>
    </source>
</evidence>
<keyword evidence="2 7" id="KW-0808">Transferase</keyword>
<keyword evidence="6 7" id="KW-0057">Aromatic amino acid biosynthesis</keyword>
<evidence type="ECO:0000256" key="4">
    <source>
        <dbReference type="ARBA" id="ARBA00022777"/>
    </source>
</evidence>
<feature type="binding site" evidence="7">
    <location>
        <position position="137"/>
    </location>
    <ligand>
        <name>substrate</name>
    </ligand>
</feature>
<organism evidence="8 9">
    <name type="scientific">Marinobacter salexigens</name>
    <dbReference type="NCBI Taxonomy" id="1925763"/>
    <lineage>
        <taxon>Bacteria</taxon>
        <taxon>Pseudomonadati</taxon>
        <taxon>Pseudomonadota</taxon>
        <taxon>Gammaproteobacteria</taxon>
        <taxon>Pseudomonadales</taxon>
        <taxon>Marinobacteraceae</taxon>
        <taxon>Marinobacter</taxon>
    </lineage>
</organism>
<keyword evidence="9" id="KW-1185">Reference proteome</keyword>